<dbReference type="FunFam" id="2.70.170.10:FF:000065">
    <property type="entry name" value="Glutamate-gated chloride channel, putative"/>
    <property type="match status" value="1"/>
</dbReference>
<keyword evidence="6" id="KW-0732">Signal</keyword>
<comment type="caution">
    <text evidence="13">The sequence shown here is derived from an EMBL/GenBank/DDBJ whole genome shotgun (WGS) entry which is preliminary data.</text>
</comment>
<feature type="transmembrane region" description="Helical" evidence="11">
    <location>
        <begin position="258"/>
        <end position="279"/>
    </location>
</feature>
<dbReference type="SUPFAM" id="SSF63712">
    <property type="entry name" value="Nicotinic receptor ligand binding domain-like"/>
    <property type="match status" value="1"/>
</dbReference>
<dbReference type="InterPro" id="IPR038050">
    <property type="entry name" value="Neuro_actylchol_rec"/>
</dbReference>
<dbReference type="InterPro" id="IPR006029">
    <property type="entry name" value="Neurotrans-gated_channel_TM"/>
</dbReference>
<evidence type="ECO:0000256" key="3">
    <source>
        <dbReference type="ARBA" id="ARBA00022448"/>
    </source>
</evidence>
<feature type="domain" description="Ig-like" evidence="12">
    <location>
        <begin position="124"/>
        <end position="230"/>
    </location>
</feature>
<keyword evidence="3 11" id="KW-0813">Transport</keyword>
<keyword evidence="7 11" id="KW-1133">Transmembrane helix</keyword>
<dbReference type="InterPro" id="IPR006202">
    <property type="entry name" value="Neur_chan_lig-bd"/>
</dbReference>
<evidence type="ECO:0000256" key="8">
    <source>
        <dbReference type="ARBA" id="ARBA00023065"/>
    </source>
</evidence>
<feature type="non-terminal residue" evidence="13">
    <location>
        <position position="380"/>
    </location>
</feature>
<dbReference type="InterPro" id="IPR036719">
    <property type="entry name" value="Neuro-gated_channel_TM_sf"/>
</dbReference>
<dbReference type="PROSITE" id="PS50835">
    <property type="entry name" value="IG_LIKE"/>
    <property type="match status" value="1"/>
</dbReference>
<dbReference type="InterPro" id="IPR036734">
    <property type="entry name" value="Neur_chan_lig-bd_sf"/>
</dbReference>
<evidence type="ECO:0000256" key="6">
    <source>
        <dbReference type="ARBA" id="ARBA00022729"/>
    </source>
</evidence>
<dbReference type="Pfam" id="PF02932">
    <property type="entry name" value="Neur_chan_memb"/>
    <property type="match status" value="1"/>
</dbReference>
<dbReference type="AlphaFoldDB" id="A0AAV2S1B9"/>
<dbReference type="Proteomes" id="UP001497623">
    <property type="component" value="Unassembled WGS sequence"/>
</dbReference>
<feature type="transmembrane region" description="Helical" evidence="11">
    <location>
        <begin position="294"/>
        <end position="317"/>
    </location>
</feature>
<dbReference type="InterPro" id="IPR018000">
    <property type="entry name" value="Neurotransmitter_ion_chnl_CS"/>
</dbReference>
<name>A0AAV2S1B9_MEGNR</name>
<evidence type="ECO:0000256" key="11">
    <source>
        <dbReference type="RuleBase" id="RU000687"/>
    </source>
</evidence>
<dbReference type="GO" id="GO:0005230">
    <property type="term" value="F:extracellular ligand-gated monoatomic ion channel activity"/>
    <property type="evidence" value="ECO:0007669"/>
    <property type="project" value="InterPro"/>
</dbReference>
<dbReference type="PRINTS" id="PR00253">
    <property type="entry name" value="GABAARECEPTR"/>
</dbReference>
<evidence type="ECO:0000313" key="13">
    <source>
        <dbReference type="EMBL" id="CAL4148031.1"/>
    </source>
</evidence>
<comment type="similarity">
    <text evidence="11">Belongs to the ligand-gated ion channel (TC 1.A.9) family.</text>
</comment>
<dbReference type="InterPro" id="IPR006028">
    <property type="entry name" value="GABAA/Glycine_rcpt"/>
</dbReference>
<dbReference type="NCBIfam" id="TIGR00860">
    <property type="entry name" value="LIC"/>
    <property type="match status" value="1"/>
</dbReference>
<protein>
    <recommendedName>
        <fullName evidence="12">Ig-like domain-containing protein</fullName>
    </recommendedName>
</protein>
<evidence type="ECO:0000256" key="1">
    <source>
        <dbReference type="ARBA" id="ARBA00004141"/>
    </source>
</evidence>
<evidence type="ECO:0000259" key="12">
    <source>
        <dbReference type="PROSITE" id="PS50835"/>
    </source>
</evidence>
<dbReference type="Pfam" id="PF02931">
    <property type="entry name" value="Neur_chan_LBD"/>
    <property type="match status" value="1"/>
</dbReference>
<sequence length="380" mass="42960">MHSASFGQSNLVERQITGATSSSLETHAAAVLPCTVGATCIRAASTVVSVHTIPKKISGINPDNKIEQSVQLTFRQLWTDERLVFDDSEGRIKYLSLSEKDKIWTPDLFFKNEKKGHFHNIIEPNMYIRIFPGGQVLYSTRVSLTLSCPMDLKLYPMDKQECKILVASYGKTADDLALLWKEHDPVQITRNLHLPRFSLQRFTTDYCNTKTNTGEYSCLVVNMVYTREFSYYFLTIYVPCCMLVIVSWMSFWLDRNALSARIILVGISLSLMFWLAAGINQSLPPVSYTKAIDVWTGCCMTFVFFALCEIALVNFLSPSRGKNQEPKGDPEIGKSPAMVFSREFLLSGRGVDIVSRMLFPLVFVLFQVMYWATYIPASAS</sequence>
<dbReference type="Gene3D" id="1.20.58.390">
    <property type="entry name" value="Neurotransmitter-gated ion-channel transmembrane domain"/>
    <property type="match status" value="1"/>
</dbReference>
<keyword evidence="8 11" id="KW-0406">Ion transport</keyword>
<proteinExistence type="inferred from homology"/>
<evidence type="ECO:0000256" key="9">
    <source>
        <dbReference type="ARBA" id="ARBA00023136"/>
    </source>
</evidence>
<keyword evidence="14" id="KW-1185">Reference proteome</keyword>
<dbReference type="PANTHER" id="PTHR18945">
    <property type="entry name" value="NEUROTRANSMITTER GATED ION CHANNEL"/>
    <property type="match status" value="1"/>
</dbReference>
<dbReference type="InterPro" id="IPR007110">
    <property type="entry name" value="Ig-like_dom"/>
</dbReference>
<organism evidence="13 14">
    <name type="scientific">Meganyctiphanes norvegica</name>
    <name type="common">Northern krill</name>
    <name type="synonym">Thysanopoda norvegica</name>
    <dbReference type="NCBI Taxonomy" id="48144"/>
    <lineage>
        <taxon>Eukaryota</taxon>
        <taxon>Metazoa</taxon>
        <taxon>Ecdysozoa</taxon>
        <taxon>Arthropoda</taxon>
        <taxon>Crustacea</taxon>
        <taxon>Multicrustacea</taxon>
        <taxon>Malacostraca</taxon>
        <taxon>Eumalacostraca</taxon>
        <taxon>Eucarida</taxon>
        <taxon>Euphausiacea</taxon>
        <taxon>Euphausiidae</taxon>
        <taxon>Meganyctiphanes</taxon>
    </lineage>
</organism>
<dbReference type="InterPro" id="IPR006201">
    <property type="entry name" value="Neur_channel"/>
</dbReference>
<evidence type="ECO:0000256" key="10">
    <source>
        <dbReference type="ARBA" id="ARBA00023303"/>
    </source>
</evidence>
<dbReference type="GO" id="GO:0004888">
    <property type="term" value="F:transmembrane signaling receptor activity"/>
    <property type="evidence" value="ECO:0007669"/>
    <property type="project" value="InterPro"/>
</dbReference>
<keyword evidence="5 11" id="KW-0812">Transmembrane</keyword>
<evidence type="ECO:0000256" key="2">
    <source>
        <dbReference type="ARBA" id="ARBA00004236"/>
    </source>
</evidence>
<evidence type="ECO:0000256" key="5">
    <source>
        <dbReference type="ARBA" id="ARBA00022692"/>
    </source>
</evidence>
<gene>
    <name evidence="13" type="ORF">MNOR_LOCUS30169</name>
</gene>
<reference evidence="13 14" key="1">
    <citation type="submission" date="2024-05" db="EMBL/GenBank/DDBJ databases">
        <authorList>
            <person name="Wallberg A."/>
        </authorList>
    </citation>
    <scope>NUCLEOTIDE SEQUENCE [LARGE SCALE GENOMIC DNA]</scope>
</reference>
<dbReference type="EMBL" id="CAXKWB010036358">
    <property type="protein sequence ID" value="CAL4148031.1"/>
    <property type="molecule type" value="Genomic_DNA"/>
</dbReference>
<keyword evidence="4" id="KW-1003">Cell membrane</keyword>
<evidence type="ECO:0000313" key="14">
    <source>
        <dbReference type="Proteomes" id="UP001497623"/>
    </source>
</evidence>
<dbReference type="SUPFAM" id="SSF90112">
    <property type="entry name" value="Neurotransmitter-gated ion-channel transmembrane pore"/>
    <property type="match status" value="1"/>
</dbReference>
<dbReference type="Gene3D" id="2.70.170.10">
    <property type="entry name" value="Neurotransmitter-gated ion-channel ligand-binding domain"/>
    <property type="match status" value="1"/>
</dbReference>
<dbReference type="GO" id="GO:0005254">
    <property type="term" value="F:chloride channel activity"/>
    <property type="evidence" value="ECO:0007669"/>
    <property type="project" value="UniProtKB-ARBA"/>
</dbReference>
<dbReference type="GO" id="GO:0099095">
    <property type="term" value="F:ligand-gated monoatomic anion channel activity"/>
    <property type="evidence" value="ECO:0007669"/>
    <property type="project" value="UniProtKB-ARBA"/>
</dbReference>
<dbReference type="CDD" id="cd19049">
    <property type="entry name" value="LGIC_TM_anion"/>
    <property type="match status" value="1"/>
</dbReference>
<dbReference type="PRINTS" id="PR00252">
    <property type="entry name" value="NRIONCHANNEL"/>
</dbReference>
<feature type="transmembrane region" description="Helical" evidence="11">
    <location>
        <begin position="229"/>
        <end position="251"/>
    </location>
</feature>
<dbReference type="PROSITE" id="PS00236">
    <property type="entry name" value="NEUROTR_ION_CHANNEL"/>
    <property type="match status" value="1"/>
</dbReference>
<dbReference type="CDD" id="cd18993">
    <property type="entry name" value="LGIC_ECD_GluCl"/>
    <property type="match status" value="1"/>
</dbReference>
<keyword evidence="9 11" id="KW-0472">Membrane</keyword>
<feature type="transmembrane region" description="Helical" evidence="11">
    <location>
        <begin position="357"/>
        <end position="377"/>
    </location>
</feature>
<evidence type="ECO:0000256" key="7">
    <source>
        <dbReference type="ARBA" id="ARBA00022989"/>
    </source>
</evidence>
<comment type="subcellular location">
    <subcellularLocation>
        <location evidence="2">Cell membrane</location>
    </subcellularLocation>
    <subcellularLocation>
        <location evidence="1">Membrane</location>
        <topology evidence="1">Multi-pass membrane protein</topology>
    </subcellularLocation>
</comment>
<keyword evidence="10 11" id="KW-0407">Ion channel</keyword>
<dbReference type="GO" id="GO:0005886">
    <property type="term" value="C:plasma membrane"/>
    <property type="evidence" value="ECO:0007669"/>
    <property type="project" value="UniProtKB-SubCell"/>
</dbReference>
<accession>A0AAV2S1B9</accession>
<evidence type="ECO:0000256" key="4">
    <source>
        <dbReference type="ARBA" id="ARBA00022475"/>
    </source>
</evidence>